<evidence type="ECO:0000256" key="1">
    <source>
        <dbReference type="ARBA" id="ARBA00001946"/>
    </source>
</evidence>
<dbReference type="PANTHER" id="PTHR11088:SF60">
    <property type="entry name" value="TRNA DIMETHYLALLYLTRANSFERASE"/>
    <property type="match status" value="1"/>
</dbReference>
<feature type="region of interest" description="Interaction with substrate tRNA" evidence="10">
    <location>
        <begin position="162"/>
        <end position="166"/>
    </location>
</feature>
<dbReference type="Gene3D" id="3.40.50.300">
    <property type="entry name" value="P-loop containing nucleotide triphosphate hydrolases"/>
    <property type="match status" value="1"/>
</dbReference>
<evidence type="ECO:0000256" key="9">
    <source>
        <dbReference type="ARBA" id="ARBA00049563"/>
    </source>
</evidence>
<comment type="function">
    <text evidence="2 10 12">Catalyzes the transfer of a dimethylallyl group onto the adenine at position 37 in tRNAs that read codons beginning with uridine, leading to the formation of N6-(dimethylallyl)adenosine (i(6)A).</text>
</comment>
<keyword evidence="7 10" id="KW-0067">ATP-binding</keyword>
<feature type="region of interest" description="Interaction with substrate tRNA" evidence="10">
    <location>
        <begin position="38"/>
        <end position="41"/>
    </location>
</feature>
<comment type="caution">
    <text evidence="14">The sequence shown here is derived from an EMBL/GenBank/DDBJ whole genome shotgun (WGS) entry which is preliminary data.</text>
</comment>
<dbReference type="InterPro" id="IPR039657">
    <property type="entry name" value="Dimethylallyltransferase"/>
</dbReference>
<comment type="similarity">
    <text evidence="3 10 13">Belongs to the IPP transferase family.</text>
</comment>
<feature type="site" description="Interaction with substrate tRNA" evidence="10">
    <location>
        <position position="104"/>
    </location>
</feature>
<evidence type="ECO:0000256" key="3">
    <source>
        <dbReference type="ARBA" id="ARBA00005842"/>
    </source>
</evidence>
<dbReference type="InterPro" id="IPR018022">
    <property type="entry name" value="IPT"/>
</dbReference>
<dbReference type="HAMAP" id="MF_00185">
    <property type="entry name" value="IPP_trans"/>
    <property type="match status" value="1"/>
</dbReference>
<dbReference type="GO" id="GO:0006400">
    <property type="term" value="P:tRNA modification"/>
    <property type="evidence" value="ECO:0007669"/>
    <property type="project" value="TreeGrafter"/>
</dbReference>
<feature type="binding site" evidence="10">
    <location>
        <begin position="13"/>
        <end position="20"/>
    </location>
    <ligand>
        <name>ATP</name>
        <dbReference type="ChEBI" id="CHEBI:30616"/>
    </ligand>
</feature>
<dbReference type="GO" id="GO:0005524">
    <property type="term" value="F:ATP binding"/>
    <property type="evidence" value="ECO:0007669"/>
    <property type="project" value="UniProtKB-UniRule"/>
</dbReference>
<evidence type="ECO:0000256" key="4">
    <source>
        <dbReference type="ARBA" id="ARBA00022679"/>
    </source>
</evidence>
<evidence type="ECO:0000313" key="14">
    <source>
        <dbReference type="EMBL" id="RZO19039.1"/>
    </source>
</evidence>
<comment type="cofactor">
    <cofactor evidence="1 10">
        <name>Mg(2+)</name>
        <dbReference type="ChEBI" id="CHEBI:18420"/>
    </cofactor>
</comment>
<dbReference type="SUPFAM" id="SSF52540">
    <property type="entry name" value="P-loop containing nucleoside triphosphate hydrolases"/>
    <property type="match status" value="1"/>
</dbReference>
<evidence type="ECO:0000256" key="10">
    <source>
        <dbReference type="HAMAP-Rule" id="MF_00185"/>
    </source>
</evidence>
<proteinExistence type="inferred from homology"/>
<evidence type="ECO:0000313" key="15">
    <source>
        <dbReference type="Proteomes" id="UP000318359"/>
    </source>
</evidence>
<keyword evidence="6 10" id="KW-0547">Nucleotide-binding</keyword>
<evidence type="ECO:0000256" key="8">
    <source>
        <dbReference type="ARBA" id="ARBA00022842"/>
    </source>
</evidence>
<comment type="subunit">
    <text evidence="10">Monomer.</text>
</comment>
<organism evidence="14 15">
    <name type="scientific">SAR86 cluster bacterium</name>
    <dbReference type="NCBI Taxonomy" id="2030880"/>
    <lineage>
        <taxon>Bacteria</taxon>
        <taxon>Pseudomonadati</taxon>
        <taxon>Pseudomonadota</taxon>
        <taxon>Gammaproteobacteria</taxon>
        <taxon>SAR86 cluster</taxon>
    </lineage>
</organism>
<dbReference type="Pfam" id="PF01715">
    <property type="entry name" value="IPPT"/>
    <property type="match status" value="1"/>
</dbReference>
<dbReference type="EMBL" id="SHBM01000002">
    <property type="protein sequence ID" value="RZO19039.1"/>
    <property type="molecule type" value="Genomic_DNA"/>
</dbReference>
<dbReference type="Gene3D" id="1.10.20.140">
    <property type="match status" value="1"/>
</dbReference>
<keyword evidence="4 10" id="KW-0808">Transferase</keyword>
<name>A0A520MCV9_9GAMM</name>
<protein>
    <recommendedName>
        <fullName evidence="10">tRNA dimethylallyltransferase</fullName>
        <ecNumber evidence="10">2.5.1.75</ecNumber>
    </recommendedName>
    <alternativeName>
        <fullName evidence="10">Dimethylallyl diphosphate:tRNA dimethylallyltransferase</fullName>
        <shortName evidence="10">DMAPP:tRNA dimethylallyltransferase</shortName>
        <shortName evidence="10">DMATase</shortName>
    </alternativeName>
    <alternativeName>
        <fullName evidence="10">Isopentenyl-diphosphate:tRNA isopentenyltransferase</fullName>
        <shortName evidence="10">IPP transferase</shortName>
        <shortName evidence="10">IPPT</shortName>
        <shortName evidence="10">IPTase</shortName>
    </alternativeName>
</protein>
<dbReference type="NCBIfam" id="TIGR00174">
    <property type="entry name" value="miaA"/>
    <property type="match status" value="1"/>
</dbReference>
<dbReference type="EC" id="2.5.1.75" evidence="10"/>
<comment type="caution">
    <text evidence="10">Lacks conserved residue(s) required for the propagation of feature annotation.</text>
</comment>
<keyword evidence="8 10" id="KW-0460">Magnesium</keyword>
<dbReference type="Proteomes" id="UP000318359">
    <property type="component" value="Unassembled WGS sequence"/>
</dbReference>
<reference evidence="14 15" key="1">
    <citation type="submission" date="2019-02" db="EMBL/GenBank/DDBJ databases">
        <title>Prokaryotic population dynamics and viral predation in marine succession experiment using metagenomics: the confinement effect.</title>
        <authorList>
            <person name="Haro-Moreno J.M."/>
            <person name="Rodriguez-Valera F."/>
            <person name="Lopez-Perez M."/>
        </authorList>
    </citation>
    <scope>NUCLEOTIDE SEQUENCE [LARGE SCALE GENOMIC DNA]</scope>
    <source>
        <strain evidence="14">MED-G167</strain>
    </source>
</reference>
<dbReference type="InterPro" id="IPR027417">
    <property type="entry name" value="P-loop_NTPase"/>
</dbReference>
<evidence type="ECO:0000256" key="13">
    <source>
        <dbReference type="RuleBase" id="RU003785"/>
    </source>
</evidence>
<keyword evidence="5 10" id="KW-0819">tRNA processing</keyword>
<gene>
    <name evidence="10 14" type="primary">miaA</name>
    <name evidence="14" type="ORF">EVB00_00255</name>
</gene>
<dbReference type="GO" id="GO:0052381">
    <property type="term" value="F:tRNA dimethylallyltransferase activity"/>
    <property type="evidence" value="ECO:0007669"/>
    <property type="project" value="UniProtKB-UniRule"/>
</dbReference>
<comment type="catalytic activity">
    <reaction evidence="9 10 11">
        <text>adenosine(37) in tRNA + dimethylallyl diphosphate = N(6)-dimethylallyladenosine(37) in tRNA + diphosphate</text>
        <dbReference type="Rhea" id="RHEA:26482"/>
        <dbReference type="Rhea" id="RHEA-COMP:10162"/>
        <dbReference type="Rhea" id="RHEA-COMP:10375"/>
        <dbReference type="ChEBI" id="CHEBI:33019"/>
        <dbReference type="ChEBI" id="CHEBI:57623"/>
        <dbReference type="ChEBI" id="CHEBI:74411"/>
        <dbReference type="ChEBI" id="CHEBI:74415"/>
        <dbReference type="EC" id="2.5.1.75"/>
    </reaction>
</comment>
<sequence>MKNLSKPVIFLIGPTASGKTDLAINIFNELPIEIISVDSVMVYKDFDIGSAKPNKNILKKYPHQLVDIISPERVYTVSNFIDDAKSIINEAHENKKIPLLVGGSMMYFQSLLKGLDNLPERDEIFRSKMNEIVESEGISELYAQLKIKDPEYAISIKENDSQRIIRALEIIYLTNNTLTAQLGKKANKIFSDQYDLIQCAIFPNDRKILHNRIETRLKQIISEGLVSETRKILDLYNIKHEHPALKAINYKQALSYINNEYDEDNMYLKALYATRQLAKRQITWMRSWDNTKTFDINEDKKILKFIKNIKEIKRFV</sequence>
<evidence type="ECO:0000256" key="12">
    <source>
        <dbReference type="RuleBase" id="RU003784"/>
    </source>
</evidence>
<evidence type="ECO:0000256" key="2">
    <source>
        <dbReference type="ARBA" id="ARBA00003213"/>
    </source>
</evidence>
<dbReference type="PANTHER" id="PTHR11088">
    <property type="entry name" value="TRNA DIMETHYLALLYLTRANSFERASE"/>
    <property type="match status" value="1"/>
</dbReference>
<feature type="site" description="Interaction with substrate tRNA" evidence="10">
    <location>
        <position position="126"/>
    </location>
</feature>
<evidence type="ECO:0000256" key="6">
    <source>
        <dbReference type="ARBA" id="ARBA00022741"/>
    </source>
</evidence>
<feature type="binding site" evidence="10">
    <location>
        <begin position="15"/>
        <end position="20"/>
    </location>
    <ligand>
        <name>substrate</name>
    </ligand>
</feature>
<evidence type="ECO:0000256" key="11">
    <source>
        <dbReference type="RuleBase" id="RU003783"/>
    </source>
</evidence>
<evidence type="ECO:0000256" key="7">
    <source>
        <dbReference type="ARBA" id="ARBA00022840"/>
    </source>
</evidence>
<accession>A0A520MCV9</accession>
<evidence type="ECO:0000256" key="5">
    <source>
        <dbReference type="ARBA" id="ARBA00022694"/>
    </source>
</evidence>
<dbReference type="AlphaFoldDB" id="A0A520MCV9"/>